<evidence type="ECO:0000313" key="2">
    <source>
        <dbReference type="EMBL" id="KAH9506184.1"/>
    </source>
</evidence>
<gene>
    <name evidence="2" type="ORF">DERF_010926</name>
</gene>
<reference evidence="2" key="2">
    <citation type="journal article" date="2022" name="Res Sq">
        <title>Comparative Genomics Reveals Insights into the Divergent Evolution of Astigmatic Mites and Household Pest Adaptations.</title>
        <authorList>
            <person name="Xiong Q."/>
            <person name="Wan A.T.-Y."/>
            <person name="Liu X.-Y."/>
            <person name="Fung C.S.-H."/>
            <person name="Xiao X."/>
            <person name="Malainual N."/>
            <person name="Hou J."/>
            <person name="Wang L."/>
            <person name="Wang M."/>
            <person name="Yang K."/>
            <person name="Cui Y."/>
            <person name="Leung E."/>
            <person name="Nong W."/>
            <person name="Shin S.-K."/>
            <person name="Au S."/>
            <person name="Jeong K.Y."/>
            <person name="Chew F.T."/>
            <person name="Hui J."/>
            <person name="Leung T.F."/>
            <person name="Tungtrongchitr A."/>
            <person name="Zhong N."/>
            <person name="Liu Z."/>
            <person name="Tsui S."/>
        </authorList>
    </citation>
    <scope>NUCLEOTIDE SEQUENCE</scope>
    <source>
        <strain evidence="2">Derf</strain>
        <tissue evidence="2">Whole organism</tissue>
    </source>
</reference>
<accession>A0A922L4B1</accession>
<comment type="caution">
    <text evidence="2">The sequence shown here is derived from an EMBL/GenBank/DDBJ whole genome shotgun (WGS) entry which is preliminary data.</text>
</comment>
<evidence type="ECO:0000313" key="3">
    <source>
        <dbReference type="Proteomes" id="UP000790347"/>
    </source>
</evidence>
<organism evidence="2 3">
    <name type="scientific">Dermatophagoides farinae</name>
    <name type="common">American house dust mite</name>
    <dbReference type="NCBI Taxonomy" id="6954"/>
    <lineage>
        <taxon>Eukaryota</taxon>
        <taxon>Metazoa</taxon>
        <taxon>Ecdysozoa</taxon>
        <taxon>Arthropoda</taxon>
        <taxon>Chelicerata</taxon>
        <taxon>Arachnida</taxon>
        <taxon>Acari</taxon>
        <taxon>Acariformes</taxon>
        <taxon>Sarcoptiformes</taxon>
        <taxon>Astigmata</taxon>
        <taxon>Psoroptidia</taxon>
        <taxon>Analgoidea</taxon>
        <taxon>Pyroglyphidae</taxon>
        <taxon>Dermatophagoidinae</taxon>
        <taxon>Dermatophagoides</taxon>
    </lineage>
</organism>
<dbReference type="AlphaFoldDB" id="A0A922L4B1"/>
<keyword evidence="3" id="KW-1185">Reference proteome</keyword>
<sequence length="358" mass="40860">MSSSSSIDNCLISRSKRTEMIAIIDKEIIDCKVQLQLLRLQLKQYCADKKKKERNESNKQSSVVDKSIQTIGMEDIAIQVNHDDFVAEKVEKSIPISVPLKIVNNRPKRTTKLQIEHQTQPKTFFNHREQQYLDRINQMKQRKHTNNAMIMNKENTNVAVEKLQTKITRSVAVETMDPFPSHELDINPFSDQTVYLDLPPPKSSNHKMRQKSKFKTNDTCDANEYNKDKDVEELSEHLRQSLTTVNHGEKQTEKSMNECLIDDDVHDNTSSLFRTLLQSSSNQQSVSSTPITSTNQQIIGPTRANDSISTMTNITLPSMEQSAANLTNQTILVDDSIDHEKFWNDVFTTAGLKSSEKC</sequence>
<dbReference type="EMBL" id="ASGP02000005">
    <property type="protein sequence ID" value="KAH9506184.1"/>
    <property type="molecule type" value="Genomic_DNA"/>
</dbReference>
<protein>
    <submittedName>
        <fullName evidence="2">Uncharacterized protein</fullName>
    </submittedName>
</protein>
<reference evidence="2" key="1">
    <citation type="submission" date="2013-05" db="EMBL/GenBank/DDBJ databases">
        <authorList>
            <person name="Yim A.K.Y."/>
            <person name="Chan T.F."/>
            <person name="Ji K.M."/>
            <person name="Liu X.Y."/>
            <person name="Zhou J.W."/>
            <person name="Li R.Q."/>
            <person name="Yang K.Y."/>
            <person name="Li J."/>
            <person name="Li M."/>
            <person name="Law P.T.W."/>
            <person name="Wu Y.L."/>
            <person name="Cai Z.L."/>
            <person name="Qin H."/>
            <person name="Bao Y."/>
            <person name="Leung R.K.K."/>
            <person name="Ng P.K.S."/>
            <person name="Zou J."/>
            <person name="Zhong X.J."/>
            <person name="Ran P.X."/>
            <person name="Zhong N.S."/>
            <person name="Liu Z.G."/>
            <person name="Tsui S.K.W."/>
        </authorList>
    </citation>
    <scope>NUCLEOTIDE SEQUENCE</scope>
    <source>
        <strain evidence="2">Derf</strain>
        <tissue evidence="2">Whole organism</tissue>
    </source>
</reference>
<feature type="compositionally biased region" description="Basic residues" evidence="1">
    <location>
        <begin position="204"/>
        <end position="214"/>
    </location>
</feature>
<proteinExistence type="predicted"/>
<evidence type="ECO:0000256" key="1">
    <source>
        <dbReference type="SAM" id="MobiDB-lite"/>
    </source>
</evidence>
<feature type="region of interest" description="Disordered" evidence="1">
    <location>
        <begin position="199"/>
        <end position="223"/>
    </location>
</feature>
<dbReference type="Proteomes" id="UP000790347">
    <property type="component" value="Unassembled WGS sequence"/>
</dbReference>
<name>A0A922L4B1_DERFA</name>